<sequence length="108" mass="11960">MPSPSSITSRTVSRAHIRVTVRQRRARPCTPIGHDRFRGAAQRPRPALSSPASEAAAMMQWPRAPPPRPTQTDRLLPPPSGDAFFSRPPVSSPRLYHCPPRYMIAAIV</sequence>
<feature type="compositionally biased region" description="Low complexity" evidence="1">
    <location>
        <begin position="40"/>
        <end position="57"/>
    </location>
</feature>
<evidence type="ECO:0000256" key="1">
    <source>
        <dbReference type="SAM" id="MobiDB-lite"/>
    </source>
</evidence>
<dbReference type="Proteomes" id="UP000233551">
    <property type="component" value="Unassembled WGS sequence"/>
</dbReference>
<reference evidence="2 3" key="1">
    <citation type="submission" date="2017-11" db="EMBL/GenBank/DDBJ databases">
        <title>De-novo sequencing of pomegranate (Punica granatum L.) genome.</title>
        <authorList>
            <person name="Akparov Z."/>
            <person name="Amiraslanov A."/>
            <person name="Hajiyeva S."/>
            <person name="Abbasov M."/>
            <person name="Kaur K."/>
            <person name="Hamwieh A."/>
            <person name="Solovyev V."/>
            <person name="Salamov A."/>
            <person name="Braich B."/>
            <person name="Kosarev P."/>
            <person name="Mahmoud A."/>
            <person name="Hajiyev E."/>
            <person name="Babayeva S."/>
            <person name="Izzatullayeva V."/>
            <person name="Mammadov A."/>
            <person name="Mammadov A."/>
            <person name="Sharifova S."/>
            <person name="Ojaghi J."/>
            <person name="Eynullazada K."/>
            <person name="Bayramov B."/>
            <person name="Abdulazimova A."/>
            <person name="Shahmuradov I."/>
        </authorList>
    </citation>
    <scope>NUCLEOTIDE SEQUENCE [LARGE SCALE GENOMIC DNA]</scope>
    <source>
        <strain evidence="3">cv. AG2017</strain>
        <tissue evidence="2">Leaf</tissue>
    </source>
</reference>
<comment type="caution">
    <text evidence="2">The sequence shown here is derived from an EMBL/GenBank/DDBJ whole genome shotgun (WGS) entry which is preliminary data.</text>
</comment>
<evidence type="ECO:0000313" key="2">
    <source>
        <dbReference type="EMBL" id="PKI42044.1"/>
    </source>
</evidence>
<keyword evidence="3" id="KW-1185">Reference proteome</keyword>
<evidence type="ECO:0000313" key="3">
    <source>
        <dbReference type="Proteomes" id="UP000233551"/>
    </source>
</evidence>
<gene>
    <name evidence="2" type="ORF">CRG98_037497</name>
</gene>
<dbReference type="EMBL" id="PGOL01003232">
    <property type="protein sequence ID" value="PKI42044.1"/>
    <property type="molecule type" value="Genomic_DNA"/>
</dbReference>
<organism evidence="2 3">
    <name type="scientific">Punica granatum</name>
    <name type="common">Pomegranate</name>
    <dbReference type="NCBI Taxonomy" id="22663"/>
    <lineage>
        <taxon>Eukaryota</taxon>
        <taxon>Viridiplantae</taxon>
        <taxon>Streptophyta</taxon>
        <taxon>Embryophyta</taxon>
        <taxon>Tracheophyta</taxon>
        <taxon>Spermatophyta</taxon>
        <taxon>Magnoliopsida</taxon>
        <taxon>eudicotyledons</taxon>
        <taxon>Gunneridae</taxon>
        <taxon>Pentapetalae</taxon>
        <taxon>rosids</taxon>
        <taxon>malvids</taxon>
        <taxon>Myrtales</taxon>
        <taxon>Lythraceae</taxon>
        <taxon>Punica</taxon>
    </lineage>
</organism>
<protein>
    <submittedName>
        <fullName evidence="2">Uncharacterized protein</fullName>
    </submittedName>
</protein>
<proteinExistence type="predicted"/>
<dbReference type="AlphaFoldDB" id="A0A2I0IDH0"/>
<feature type="region of interest" description="Disordered" evidence="1">
    <location>
        <begin position="25"/>
        <end position="90"/>
    </location>
</feature>
<accession>A0A2I0IDH0</accession>
<name>A0A2I0IDH0_PUNGR</name>